<dbReference type="PROSITE" id="PS50097">
    <property type="entry name" value="BTB"/>
    <property type="match status" value="1"/>
</dbReference>
<dbReference type="AlphaFoldDB" id="A0ABD3XA27"/>
<sequence length="212" mass="24545">MFTTLPEQRSDSEQSEKSSSCSEHLQDVDFTRKSRWTDFELEVEGKSLYVPKSHLAMVSPVLWMMFKSDFKEKDADVLPLPDKKYEDVLTFLKCTHPGDLIKVAYNMVPKVLPLAHEYQVKWLLNDCTIVMMSELDVSRCPNGVTAEIVRKYCRICIMAEKYDLKSVISKFIQRVSSVGYRIYQDLTEFKQVSLEVRYSIVCGRLGSIDNKM</sequence>
<proteinExistence type="predicted"/>
<keyword evidence="4" id="KW-1185">Reference proteome</keyword>
<dbReference type="InterPro" id="IPR011333">
    <property type="entry name" value="SKP1/BTB/POZ_sf"/>
</dbReference>
<evidence type="ECO:0000313" key="3">
    <source>
        <dbReference type="EMBL" id="KAL3881843.1"/>
    </source>
</evidence>
<accession>A0ABD3XA27</accession>
<feature type="domain" description="BTB" evidence="2">
    <location>
        <begin position="37"/>
        <end position="100"/>
    </location>
</feature>
<evidence type="ECO:0000313" key="4">
    <source>
        <dbReference type="Proteomes" id="UP001634394"/>
    </source>
</evidence>
<protein>
    <recommendedName>
        <fullName evidence="2">BTB domain-containing protein</fullName>
    </recommendedName>
</protein>
<dbReference type="Gene3D" id="3.30.710.10">
    <property type="entry name" value="Potassium Channel Kv1.1, Chain A"/>
    <property type="match status" value="1"/>
</dbReference>
<evidence type="ECO:0000256" key="1">
    <source>
        <dbReference type="SAM" id="MobiDB-lite"/>
    </source>
</evidence>
<name>A0ABD3XA27_SINWO</name>
<dbReference type="EMBL" id="JBJQND010000003">
    <property type="protein sequence ID" value="KAL3881843.1"/>
    <property type="molecule type" value="Genomic_DNA"/>
</dbReference>
<dbReference type="PANTHER" id="PTHR22744:SF17">
    <property type="entry name" value="BTB DOMAIN-CONTAINING PROTEIN"/>
    <property type="match status" value="1"/>
</dbReference>
<reference evidence="3 4" key="1">
    <citation type="submission" date="2024-11" db="EMBL/GenBank/DDBJ databases">
        <title>Chromosome-level genome assembly of the freshwater bivalve Anodonta woodiana.</title>
        <authorList>
            <person name="Chen X."/>
        </authorList>
    </citation>
    <scope>NUCLEOTIDE SEQUENCE [LARGE SCALE GENOMIC DNA]</scope>
    <source>
        <strain evidence="3">MN2024</strain>
        <tissue evidence="3">Gills</tissue>
    </source>
</reference>
<dbReference type="SMART" id="SM00225">
    <property type="entry name" value="BTB"/>
    <property type="match status" value="1"/>
</dbReference>
<dbReference type="SUPFAM" id="SSF54695">
    <property type="entry name" value="POZ domain"/>
    <property type="match status" value="1"/>
</dbReference>
<dbReference type="Pfam" id="PF00651">
    <property type="entry name" value="BTB"/>
    <property type="match status" value="1"/>
</dbReference>
<gene>
    <name evidence="3" type="ORF">ACJMK2_028235</name>
</gene>
<dbReference type="Proteomes" id="UP001634394">
    <property type="component" value="Unassembled WGS sequence"/>
</dbReference>
<evidence type="ECO:0000259" key="2">
    <source>
        <dbReference type="PROSITE" id="PS50097"/>
    </source>
</evidence>
<feature type="region of interest" description="Disordered" evidence="1">
    <location>
        <begin position="1"/>
        <end position="23"/>
    </location>
</feature>
<dbReference type="PANTHER" id="PTHR22744">
    <property type="entry name" value="HELIX LOOP HELIX PROTEIN 21-RELATED"/>
    <property type="match status" value="1"/>
</dbReference>
<dbReference type="InterPro" id="IPR000210">
    <property type="entry name" value="BTB/POZ_dom"/>
</dbReference>
<comment type="caution">
    <text evidence="3">The sequence shown here is derived from an EMBL/GenBank/DDBJ whole genome shotgun (WGS) entry which is preliminary data.</text>
</comment>
<organism evidence="3 4">
    <name type="scientific">Sinanodonta woodiana</name>
    <name type="common">Chinese pond mussel</name>
    <name type="synonym">Anodonta woodiana</name>
    <dbReference type="NCBI Taxonomy" id="1069815"/>
    <lineage>
        <taxon>Eukaryota</taxon>
        <taxon>Metazoa</taxon>
        <taxon>Spiralia</taxon>
        <taxon>Lophotrochozoa</taxon>
        <taxon>Mollusca</taxon>
        <taxon>Bivalvia</taxon>
        <taxon>Autobranchia</taxon>
        <taxon>Heteroconchia</taxon>
        <taxon>Palaeoheterodonta</taxon>
        <taxon>Unionida</taxon>
        <taxon>Unionoidea</taxon>
        <taxon>Unionidae</taxon>
        <taxon>Unioninae</taxon>
        <taxon>Sinanodonta</taxon>
    </lineage>
</organism>